<dbReference type="EMBL" id="FQUP01000007">
    <property type="protein sequence ID" value="SHG79058.1"/>
    <property type="molecule type" value="Genomic_DNA"/>
</dbReference>
<reference evidence="2 3" key="1">
    <citation type="submission" date="2016-11" db="EMBL/GenBank/DDBJ databases">
        <authorList>
            <person name="Jaros S."/>
            <person name="Januszkiewicz K."/>
            <person name="Wedrychowicz H."/>
        </authorList>
    </citation>
    <scope>NUCLEOTIDE SEQUENCE [LARGE SCALE GENOMIC DNA]</scope>
    <source>
        <strain evidence="2 3">DSM 19436</strain>
    </source>
</reference>
<protein>
    <submittedName>
        <fullName evidence="2">Uncharacterized protein</fullName>
    </submittedName>
</protein>
<evidence type="ECO:0000256" key="1">
    <source>
        <dbReference type="SAM" id="MobiDB-lite"/>
    </source>
</evidence>
<keyword evidence="3" id="KW-1185">Reference proteome</keyword>
<evidence type="ECO:0000313" key="2">
    <source>
        <dbReference type="EMBL" id="SHG79058.1"/>
    </source>
</evidence>
<accession>A0A1M5MP26</accession>
<name>A0A1M5MP26_9HYPH</name>
<evidence type="ECO:0000313" key="3">
    <source>
        <dbReference type="Proteomes" id="UP000184485"/>
    </source>
</evidence>
<dbReference type="Proteomes" id="UP000184485">
    <property type="component" value="Unassembled WGS sequence"/>
</dbReference>
<gene>
    <name evidence="2" type="ORF">SAMN02745157_4839</name>
</gene>
<sequence length="63" mass="6749">MSAAGQAPWTAEDWQALYDERAAIMEFDGGLPRKIAEATARGEVSRARRDYPAPPTASLEGAA</sequence>
<dbReference type="AlphaFoldDB" id="A0A1M5MP26"/>
<organism evidence="2 3">
    <name type="scientific">Kaistia soli DSM 19436</name>
    <dbReference type="NCBI Taxonomy" id="1122133"/>
    <lineage>
        <taxon>Bacteria</taxon>
        <taxon>Pseudomonadati</taxon>
        <taxon>Pseudomonadota</taxon>
        <taxon>Alphaproteobacteria</taxon>
        <taxon>Hyphomicrobiales</taxon>
        <taxon>Kaistiaceae</taxon>
        <taxon>Kaistia</taxon>
    </lineage>
</organism>
<feature type="region of interest" description="Disordered" evidence="1">
    <location>
        <begin position="41"/>
        <end position="63"/>
    </location>
</feature>
<dbReference type="OrthoDB" id="8265002at2"/>
<proteinExistence type="predicted"/>
<dbReference type="RefSeq" id="WP_073058183.1">
    <property type="nucleotide sequence ID" value="NZ_FQUP01000007.1"/>
</dbReference>
<dbReference type="STRING" id="1122133.SAMN02745157_4839"/>